<dbReference type="EMBL" id="JACAZI010000022">
    <property type="protein sequence ID" value="KAF7337142.1"/>
    <property type="molecule type" value="Genomic_DNA"/>
</dbReference>
<proteinExistence type="predicted"/>
<evidence type="ECO:0000313" key="3">
    <source>
        <dbReference type="Proteomes" id="UP000620124"/>
    </source>
</evidence>
<organism evidence="2 3">
    <name type="scientific">Mycena venus</name>
    <dbReference type="NCBI Taxonomy" id="2733690"/>
    <lineage>
        <taxon>Eukaryota</taxon>
        <taxon>Fungi</taxon>
        <taxon>Dikarya</taxon>
        <taxon>Basidiomycota</taxon>
        <taxon>Agaricomycotina</taxon>
        <taxon>Agaricomycetes</taxon>
        <taxon>Agaricomycetidae</taxon>
        <taxon>Agaricales</taxon>
        <taxon>Marasmiineae</taxon>
        <taxon>Mycenaceae</taxon>
        <taxon>Mycena</taxon>
    </lineage>
</organism>
<keyword evidence="3" id="KW-1185">Reference proteome</keyword>
<accession>A0A8H6X9X2</accession>
<evidence type="ECO:0000256" key="1">
    <source>
        <dbReference type="SAM" id="MobiDB-lite"/>
    </source>
</evidence>
<reference evidence="2" key="1">
    <citation type="submission" date="2020-05" db="EMBL/GenBank/DDBJ databases">
        <title>Mycena genomes resolve the evolution of fungal bioluminescence.</title>
        <authorList>
            <person name="Tsai I.J."/>
        </authorList>
    </citation>
    <scope>NUCLEOTIDE SEQUENCE</scope>
    <source>
        <strain evidence="2">CCC161011</strain>
    </source>
</reference>
<protein>
    <submittedName>
        <fullName evidence="2">Uncharacterized protein</fullName>
    </submittedName>
</protein>
<comment type="caution">
    <text evidence="2">The sequence shown here is derived from an EMBL/GenBank/DDBJ whole genome shotgun (WGS) entry which is preliminary data.</text>
</comment>
<feature type="compositionally biased region" description="Basic and acidic residues" evidence="1">
    <location>
        <begin position="266"/>
        <end position="282"/>
    </location>
</feature>
<evidence type="ECO:0000313" key="2">
    <source>
        <dbReference type="EMBL" id="KAF7337142.1"/>
    </source>
</evidence>
<dbReference type="AlphaFoldDB" id="A0A8H6X9X2"/>
<sequence>MVIDTLTLEGYYNVCALILSRMHSVVLSLSMIVNVGAVVFWPEDDVLEHWVEIASLADAEIHVFSWHSHGKGYGEKLENGWTRFRSEDIIAWNISLLIEIQWEDFKFWLSQANHIFSRLEIMSELGDYALVHQVCFTLTISASKVDCPSGFLFLCPEKDLQIGPSSFAWPDSPAHWSLDSSGVNRLSTEEATRLGFPTIQLNIQIDRYRWDDSVYAGLRQFHQAKGFDPDSQDIAKHLEYPLFQLANEVEVPFAHVTEEDSDEEDGWNKEDVNTTDESKDRQSAAIEENSMLLEESVLHLYSEGHVPFAWSPEPTQGQEQHQGDPPMELLFLGQGNEFQIGQSLGWADAPAYWSNSAGAHCPSKQVTHYGVSNTGPDMTIDGSWNTGGYEGVGQFLQANVFNIDPHLGHPLDQLSLDSNVPFAHVEEVTAGEVQSLANTDRQFDDLWPLAASTDHVPNIDCETIPAKHSFEETAISLPENISGQGFPGPIQDNLALRRLMLEEKAQLIEMQHLGIFTKEEFITRLAQIEARYEEPAARPTPTKRPRRSY</sequence>
<name>A0A8H6X9X2_9AGAR</name>
<dbReference type="Proteomes" id="UP000620124">
    <property type="component" value="Unassembled WGS sequence"/>
</dbReference>
<gene>
    <name evidence="2" type="ORF">MVEN_02152200</name>
</gene>
<feature type="region of interest" description="Disordered" evidence="1">
    <location>
        <begin position="257"/>
        <end position="284"/>
    </location>
</feature>